<gene>
    <name evidence="1" type="ORF">CHH72_01210</name>
</gene>
<accession>A0A268P461</accession>
<dbReference type="Proteomes" id="UP000216207">
    <property type="component" value="Unassembled WGS sequence"/>
</dbReference>
<organism evidence="1 2">
    <name type="scientific">Shouchella clausii</name>
    <name type="common">Alkalihalobacillus clausii</name>
    <dbReference type="NCBI Taxonomy" id="79880"/>
    <lineage>
        <taxon>Bacteria</taxon>
        <taxon>Bacillati</taxon>
        <taxon>Bacillota</taxon>
        <taxon>Bacilli</taxon>
        <taxon>Bacillales</taxon>
        <taxon>Bacillaceae</taxon>
        <taxon>Shouchella</taxon>
    </lineage>
</organism>
<name>A0A268P461_SHOCL</name>
<comment type="caution">
    <text evidence="1">The sequence shown here is derived from an EMBL/GenBank/DDBJ whole genome shotgun (WGS) entry which is preliminary data.</text>
</comment>
<evidence type="ECO:0000313" key="2">
    <source>
        <dbReference type="Proteomes" id="UP000216207"/>
    </source>
</evidence>
<sequence length="230" mass="25594">MYVLPDFSRELNTDSATKASFYVDIHARLKLCEGQQALSRIGLWQDGKTSWVGDGDWSVQAAFSKTALSIMSQAFHKVWNILVTIIDRESPDRLGCLREVRIENQGSDTKQVKLLFHHLPLMQSQGIAFYSPQDKALIHHAENQFSLFSLTMRDAAFIQPGAGSLKKNWNSQEGKLFFSPFSATSLESVLAASCVLSSQASAKGHAWMLSSQSLEALKQSHKRLQAAYGQ</sequence>
<proteinExistence type="predicted"/>
<dbReference type="RefSeq" id="WP_095326043.1">
    <property type="nucleotide sequence ID" value="NZ_JAUPFF010000003.1"/>
</dbReference>
<reference evidence="1 2" key="1">
    <citation type="submission" date="2017-07" db="EMBL/GenBank/DDBJ databases">
        <title>Isolation and whole genome analysis of endospore-forming bacteria from heroin.</title>
        <authorList>
            <person name="Kalinowski J."/>
            <person name="Ahrens B."/>
            <person name="Al-Dilaimi A."/>
            <person name="Winkler A."/>
            <person name="Wibberg D."/>
            <person name="Schleenbecker U."/>
            <person name="Ruckert C."/>
            <person name="Wolfel R."/>
            <person name="Grass G."/>
        </authorList>
    </citation>
    <scope>NUCLEOTIDE SEQUENCE [LARGE SCALE GENOMIC DNA]</scope>
    <source>
        <strain evidence="1 2">7539</strain>
    </source>
</reference>
<evidence type="ECO:0000313" key="1">
    <source>
        <dbReference type="EMBL" id="PAE90533.1"/>
    </source>
</evidence>
<dbReference type="AlphaFoldDB" id="A0A268P461"/>
<dbReference type="EMBL" id="NPCC01000004">
    <property type="protein sequence ID" value="PAE90533.1"/>
    <property type="molecule type" value="Genomic_DNA"/>
</dbReference>
<protein>
    <submittedName>
        <fullName evidence="1">Uncharacterized protein</fullName>
    </submittedName>
</protein>